<dbReference type="Pfam" id="PF00171">
    <property type="entry name" value="Aldedh"/>
    <property type="match status" value="1"/>
</dbReference>
<reference evidence="6" key="1">
    <citation type="journal article" date="2020" name="mSystems">
        <title>Genome- and Community-Level Interaction Insights into Carbon Utilization and Element Cycling Functions of Hydrothermarchaeota in Hydrothermal Sediment.</title>
        <authorList>
            <person name="Zhou Z."/>
            <person name="Liu Y."/>
            <person name="Xu W."/>
            <person name="Pan J."/>
            <person name="Luo Z.H."/>
            <person name="Li M."/>
        </authorList>
    </citation>
    <scope>NUCLEOTIDE SEQUENCE [LARGE SCALE GENOMIC DNA]</scope>
    <source>
        <strain evidence="6">SpSt-349</strain>
    </source>
</reference>
<dbReference type="PANTHER" id="PTHR42804">
    <property type="entry name" value="ALDEHYDE DEHYDROGENASE"/>
    <property type="match status" value="1"/>
</dbReference>
<dbReference type="CDD" id="cd07138">
    <property type="entry name" value="ALDH_CddD_SSP0762"/>
    <property type="match status" value="1"/>
</dbReference>
<dbReference type="InterPro" id="IPR015590">
    <property type="entry name" value="Aldehyde_DH_dom"/>
</dbReference>
<gene>
    <name evidence="6" type="ORF">ENQ87_12880</name>
</gene>
<dbReference type="InterPro" id="IPR029510">
    <property type="entry name" value="Ald_DH_CS_GLU"/>
</dbReference>
<evidence type="ECO:0000256" key="2">
    <source>
        <dbReference type="ARBA" id="ARBA00023002"/>
    </source>
</evidence>
<dbReference type="FunFam" id="3.40.605.10:FF:000007">
    <property type="entry name" value="NAD/NADP-dependent betaine aldehyde dehydrogenase"/>
    <property type="match status" value="1"/>
</dbReference>
<dbReference type="Gene3D" id="3.40.605.10">
    <property type="entry name" value="Aldehyde Dehydrogenase, Chain A, domain 1"/>
    <property type="match status" value="1"/>
</dbReference>
<dbReference type="FunFam" id="3.40.605.10:FF:000026">
    <property type="entry name" value="Aldehyde dehydrogenase, putative"/>
    <property type="match status" value="1"/>
</dbReference>
<keyword evidence="2 4" id="KW-0560">Oxidoreductase</keyword>
<evidence type="ECO:0000259" key="5">
    <source>
        <dbReference type="Pfam" id="PF00171"/>
    </source>
</evidence>
<evidence type="ECO:0000256" key="3">
    <source>
        <dbReference type="PROSITE-ProRule" id="PRU10007"/>
    </source>
</evidence>
<feature type="active site" evidence="3">
    <location>
        <position position="245"/>
    </location>
</feature>
<dbReference type="InterPro" id="IPR016162">
    <property type="entry name" value="Ald_DH_N"/>
</dbReference>
<dbReference type="SUPFAM" id="SSF53720">
    <property type="entry name" value="ALDH-like"/>
    <property type="match status" value="1"/>
</dbReference>
<dbReference type="InterPro" id="IPR016163">
    <property type="entry name" value="Ald_DH_C"/>
</dbReference>
<sequence>MYDRQEIYLNGAWTTTSTGEYIDIVNPATEEVLGQIPSCGEDDVEWAVAAARDAFEGWGRTSIAERLAFLRRIHEGMVNRSEEIAQTITAELGMPIKLARRIQAGLPAAVMESYVKLVGEYPFEERIGNSLVVKEPAGVAACITPWNYPLHQVIAKVAPALAAGCTVVLKPSEVVSLSAFILAEIIHDAGLPPGVFNLVSGYGEPVGEAMASHPGVDLISFTGSVRAGMAVSNLAAATLKRVALELGGKSAAIILNDADLATAVKGTAASSFVNSGQTCSAHSRMLVPESLYEQAAALATEAAATYVPGDPLSEQTRLGPLVSARQRERVRDYIRKGMTEGAELLCGGVEPPEGLERGYYVKPTVFGRVTPEMTIAREEIFGPVLSIMTYRDEDDAVRIANDTPYGLAGGVWSGDVKRAEGVARRLRTGQVDINGGAFNILAPFGGYKQSGHGRELGRYGLEEFLELKAIQFK</sequence>
<accession>A0A831XFN0</accession>
<comment type="similarity">
    <text evidence="1 4">Belongs to the aldehyde dehydrogenase family.</text>
</comment>
<feature type="domain" description="Aldehyde dehydrogenase" evidence="5">
    <location>
        <begin position="13"/>
        <end position="470"/>
    </location>
</feature>
<dbReference type="Gene3D" id="3.40.309.10">
    <property type="entry name" value="Aldehyde Dehydrogenase, Chain A, domain 2"/>
    <property type="match status" value="1"/>
</dbReference>
<proteinExistence type="inferred from homology"/>
<organism evidence="6">
    <name type="scientific">Geobacter metallireducens</name>
    <dbReference type="NCBI Taxonomy" id="28232"/>
    <lineage>
        <taxon>Bacteria</taxon>
        <taxon>Pseudomonadati</taxon>
        <taxon>Thermodesulfobacteriota</taxon>
        <taxon>Desulfuromonadia</taxon>
        <taxon>Geobacterales</taxon>
        <taxon>Geobacteraceae</taxon>
        <taxon>Geobacter</taxon>
    </lineage>
</organism>
<dbReference type="GO" id="GO:0016620">
    <property type="term" value="F:oxidoreductase activity, acting on the aldehyde or oxo group of donors, NAD or NADP as acceptor"/>
    <property type="evidence" value="ECO:0007669"/>
    <property type="project" value="InterPro"/>
</dbReference>
<dbReference type="InterPro" id="IPR016161">
    <property type="entry name" value="Ald_DH/histidinol_DH"/>
</dbReference>
<evidence type="ECO:0000256" key="4">
    <source>
        <dbReference type="RuleBase" id="RU003345"/>
    </source>
</evidence>
<protein>
    <submittedName>
        <fullName evidence="6">Aldehyde dehydrogenase family protein</fullName>
    </submittedName>
</protein>
<dbReference type="AlphaFoldDB" id="A0A831XFN0"/>
<evidence type="ECO:0000256" key="1">
    <source>
        <dbReference type="ARBA" id="ARBA00009986"/>
    </source>
</evidence>
<dbReference type="PROSITE" id="PS00687">
    <property type="entry name" value="ALDEHYDE_DEHYDR_GLU"/>
    <property type="match status" value="1"/>
</dbReference>
<comment type="caution">
    <text evidence="6">The sequence shown here is derived from an EMBL/GenBank/DDBJ whole genome shotgun (WGS) entry which is preliminary data.</text>
</comment>
<name>A0A831XFN0_GEOME</name>
<dbReference type="PANTHER" id="PTHR42804:SF1">
    <property type="entry name" value="ALDEHYDE DEHYDROGENASE-RELATED"/>
    <property type="match status" value="1"/>
</dbReference>
<dbReference type="FunFam" id="3.40.309.10:FF:000012">
    <property type="entry name" value="Betaine aldehyde dehydrogenase"/>
    <property type="match status" value="1"/>
</dbReference>
<evidence type="ECO:0000313" key="6">
    <source>
        <dbReference type="EMBL" id="HEN43242.1"/>
    </source>
</evidence>
<dbReference type="EMBL" id="DSOV01000056">
    <property type="protein sequence ID" value="HEN43242.1"/>
    <property type="molecule type" value="Genomic_DNA"/>
</dbReference>